<feature type="region of interest" description="Disordered" evidence="1">
    <location>
        <begin position="330"/>
        <end position="349"/>
    </location>
</feature>
<dbReference type="PANTHER" id="PTHR33324">
    <property type="entry name" value="EXPRESSED PROTEIN"/>
    <property type="match status" value="1"/>
</dbReference>
<comment type="caution">
    <text evidence="2">The sequence shown here is derived from an EMBL/GenBank/DDBJ whole genome shotgun (WGS) entry which is preliminary data.</text>
</comment>
<gene>
    <name evidence="2" type="ORF">F442_00561</name>
</gene>
<feature type="compositionally biased region" description="Basic and acidic residues" evidence="1">
    <location>
        <begin position="169"/>
        <end position="181"/>
    </location>
</feature>
<dbReference type="Proteomes" id="UP000018948">
    <property type="component" value="Unassembled WGS sequence"/>
</dbReference>
<dbReference type="AlphaFoldDB" id="W3A6F9"/>
<sequence length="349" mass="39640">MDVLLDWITTEGNYRKWKGGMKHSGVSKESLCGLINGRMIDAGITHRKNDNIREKIKSLEASFKRAEDWRANTGQGVTDEGDLKSALAKLCPYYDQLAPVMLERASTRPLYSSDALHDRGNIDSDSESESDVENQPSSIGISVAKYGSKKRKSVEEEWNDIRSSMLKVKQEEDAKRMKIEEQAVSTDSSSDSERRQQNQLLQLKLEDFGDVVATPPPSGQKRKRPQLQLTPAVEQSNDWVIVTGVQKRRQRLCKVCALLRADCKKISFATTFFCKRCSIDDAKCWLCNKIRRQYKGVAKTCFEIWHDDFDCGQNLPATLGKRVVLQRPGKKAGAHKKTRRKLELREGER</sequence>
<dbReference type="OrthoDB" id="2506645at2759"/>
<evidence type="ECO:0000313" key="2">
    <source>
        <dbReference type="EMBL" id="ETP54805.1"/>
    </source>
</evidence>
<name>W3A6F9_PHYNI</name>
<feature type="compositionally biased region" description="Basic residues" evidence="1">
    <location>
        <begin position="330"/>
        <end position="340"/>
    </location>
</feature>
<evidence type="ECO:0000313" key="3">
    <source>
        <dbReference type="Proteomes" id="UP000018948"/>
    </source>
</evidence>
<feature type="region of interest" description="Disordered" evidence="1">
    <location>
        <begin position="169"/>
        <end position="196"/>
    </location>
</feature>
<accession>W3A6F9</accession>
<feature type="region of interest" description="Disordered" evidence="1">
    <location>
        <begin position="112"/>
        <end position="146"/>
    </location>
</feature>
<protein>
    <submittedName>
        <fullName evidence="2">Uncharacterized protein</fullName>
    </submittedName>
</protein>
<organism evidence="2 3">
    <name type="scientific">Phytophthora nicotianae P10297</name>
    <dbReference type="NCBI Taxonomy" id="1317064"/>
    <lineage>
        <taxon>Eukaryota</taxon>
        <taxon>Sar</taxon>
        <taxon>Stramenopiles</taxon>
        <taxon>Oomycota</taxon>
        <taxon>Peronosporomycetes</taxon>
        <taxon>Peronosporales</taxon>
        <taxon>Peronosporaceae</taxon>
        <taxon>Phytophthora</taxon>
    </lineage>
</organism>
<reference evidence="2 3" key="1">
    <citation type="submission" date="2013-11" db="EMBL/GenBank/DDBJ databases">
        <title>The Genome Sequence of Phytophthora parasitica P10297.</title>
        <authorList>
            <consortium name="The Broad Institute Genomics Platform"/>
            <person name="Russ C."/>
            <person name="Tyler B."/>
            <person name="Panabieres F."/>
            <person name="Shan W."/>
            <person name="Tripathy S."/>
            <person name="Grunwald N."/>
            <person name="Machado M."/>
            <person name="Johnson C.S."/>
            <person name="Walker B."/>
            <person name="Young S.K."/>
            <person name="Zeng Q."/>
            <person name="Gargeya S."/>
            <person name="Fitzgerald M."/>
            <person name="Haas B."/>
            <person name="Abouelleil A."/>
            <person name="Allen A.W."/>
            <person name="Alvarado L."/>
            <person name="Arachchi H.M."/>
            <person name="Berlin A.M."/>
            <person name="Chapman S.B."/>
            <person name="Gainer-Dewar J."/>
            <person name="Goldberg J."/>
            <person name="Griggs A."/>
            <person name="Gujja S."/>
            <person name="Hansen M."/>
            <person name="Howarth C."/>
            <person name="Imamovic A."/>
            <person name="Ireland A."/>
            <person name="Larimer J."/>
            <person name="McCowan C."/>
            <person name="Murphy C."/>
            <person name="Pearson M."/>
            <person name="Poon T.W."/>
            <person name="Priest M."/>
            <person name="Roberts A."/>
            <person name="Saif S."/>
            <person name="Shea T."/>
            <person name="Sisk P."/>
            <person name="Sykes S."/>
            <person name="Wortman J."/>
            <person name="Nusbaum C."/>
            <person name="Birren B."/>
        </authorList>
    </citation>
    <scope>NUCLEOTIDE SEQUENCE [LARGE SCALE GENOMIC DNA]</scope>
    <source>
        <strain evidence="2 3">P10297</strain>
    </source>
</reference>
<evidence type="ECO:0000256" key="1">
    <source>
        <dbReference type="SAM" id="MobiDB-lite"/>
    </source>
</evidence>
<proteinExistence type="predicted"/>
<dbReference type="EMBL" id="ANIY01000110">
    <property type="protein sequence ID" value="ETP54805.1"/>
    <property type="molecule type" value="Genomic_DNA"/>
</dbReference>
<dbReference type="PANTHER" id="PTHR33324:SF2">
    <property type="entry name" value="MYB_SANT-LIKE DNA-BINDING DOMAIN-CONTAINING PROTEIN"/>
    <property type="match status" value="1"/>
</dbReference>